<dbReference type="InterPro" id="IPR011463">
    <property type="entry name" value="DUF1569"/>
</dbReference>
<reference evidence="1" key="2">
    <citation type="journal article" date="2013" name="Mar. Genomics">
        <title>Expression of sulfatases in Rhodopirellula baltica and the diversity of sulfatases in the genus Rhodopirellula.</title>
        <authorList>
            <person name="Wegner C.E."/>
            <person name="Richter-Heitmann T."/>
            <person name="Klindworth A."/>
            <person name="Klockow C."/>
            <person name="Richter M."/>
            <person name="Achstetter T."/>
            <person name="Glockner F.O."/>
            <person name="Harder J."/>
        </authorList>
    </citation>
    <scope>NUCLEOTIDE SEQUENCE [LARGE SCALE GENOMIC DNA]</scope>
    <source>
        <strain evidence="1">6C</strain>
    </source>
</reference>
<dbReference type="Proteomes" id="UP000011529">
    <property type="component" value="Unassembled WGS sequence"/>
</dbReference>
<comment type="caution">
    <text evidence="1">The sequence shown here is derived from an EMBL/GenBank/DDBJ whole genome shotgun (WGS) entry which is preliminary data.</text>
</comment>
<gene>
    <name evidence="1" type="ORF">RE6C_02899</name>
</gene>
<dbReference type="PATRIC" id="fig|1263867.3.peg.3101"/>
<dbReference type="SUPFAM" id="SSF109854">
    <property type="entry name" value="DinB/YfiT-like putative metalloenzymes"/>
    <property type="match status" value="1"/>
</dbReference>
<protein>
    <submittedName>
        <fullName evidence="1">Protein containing DUF1569</fullName>
    </submittedName>
</protein>
<dbReference type="Pfam" id="PF07606">
    <property type="entry name" value="DUF1569"/>
    <property type="match status" value="1"/>
</dbReference>
<keyword evidence="2" id="KW-1185">Reference proteome</keyword>
<reference evidence="1" key="1">
    <citation type="submission" date="2012-11" db="EMBL/GenBank/DDBJ databases">
        <title>Permanent draft genomes of Rhodopirellula europaea strain SH398 and 6C.</title>
        <authorList>
            <person name="Richter M."/>
            <person name="Richter-Heitmann T."/>
            <person name="Frank C."/>
            <person name="Harder J."/>
            <person name="Glockner F.O."/>
        </authorList>
    </citation>
    <scope>NUCLEOTIDE SEQUENCE</scope>
    <source>
        <strain evidence="1">6C</strain>
    </source>
</reference>
<evidence type="ECO:0000313" key="2">
    <source>
        <dbReference type="Proteomes" id="UP000011529"/>
    </source>
</evidence>
<dbReference type="Gene3D" id="1.20.120.450">
    <property type="entry name" value="dinb family like domain"/>
    <property type="match status" value="1"/>
</dbReference>
<dbReference type="RefSeq" id="WP_008657407.1">
    <property type="nucleotide sequence ID" value="NZ_ANMO01000120.1"/>
</dbReference>
<proteinExistence type="predicted"/>
<name>M2B2W1_9BACT</name>
<organism evidence="1 2">
    <name type="scientific">Rhodopirellula europaea 6C</name>
    <dbReference type="NCBI Taxonomy" id="1263867"/>
    <lineage>
        <taxon>Bacteria</taxon>
        <taxon>Pseudomonadati</taxon>
        <taxon>Planctomycetota</taxon>
        <taxon>Planctomycetia</taxon>
        <taxon>Pirellulales</taxon>
        <taxon>Pirellulaceae</taxon>
        <taxon>Rhodopirellula</taxon>
    </lineage>
</organism>
<sequence>MTFKNLNEACDEVRHLREYGYQLAGTWSLAQILDHLNRSMQMTVDGADFTFPAILRPIFRLLMMPTLRKGKPSKLRGKAPQPLIPDPHADEETVAKRFYELAERLMHPDTEFAASYPMLGRLSREEWLLLQRWHIAHHLSFVVPEVSRTTTTSKH</sequence>
<dbReference type="InterPro" id="IPR034660">
    <property type="entry name" value="DinB/YfiT-like"/>
</dbReference>
<evidence type="ECO:0000313" key="1">
    <source>
        <dbReference type="EMBL" id="EMB16534.1"/>
    </source>
</evidence>
<dbReference type="AlphaFoldDB" id="M2B2W1"/>
<accession>M2B2W1</accession>
<dbReference type="EMBL" id="ANMO01000120">
    <property type="protein sequence ID" value="EMB16534.1"/>
    <property type="molecule type" value="Genomic_DNA"/>
</dbReference>